<dbReference type="AlphaFoldDB" id="A0A2M8EP86"/>
<keyword evidence="4 6" id="KW-0408">Iron</keyword>
<evidence type="ECO:0000256" key="3">
    <source>
        <dbReference type="ARBA" id="ARBA00022982"/>
    </source>
</evidence>
<organism evidence="8 9">
    <name type="scientific">Candidatus Uhrbacteria bacterium CG_4_9_14_0_2_um_filter_41_50</name>
    <dbReference type="NCBI Taxonomy" id="1975031"/>
    <lineage>
        <taxon>Bacteria</taxon>
        <taxon>Candidatus Uhriibacteriota</taxon>
    </lineage>
</organism>
<evidence type="ECO:0000256" key="2">
    <source>
        <dbReference type="ARBA" id="ARBA00022723"/>
    </source>
</evidence>
<keyword evidence="1 6" id="KW-0813">Transport</keyword>
<reference evidence="9" key="1">
    <citation type="submission" date="2017-09" db="EMBL/GenBank/DDBJ databases">
        <title>Depth-based differentiation of microbial function through sediment-hosted aquifers and enrichment of novel symbionts in the deep terrestrial subsurface.</title>
        <authorList>
            <person name="Probst A.J."/>
            <person name="Ladd B."/>
            <person name="Jarett J.K."/>
            <person name="Geller-Mcgrath D.E."/>
            <person name="Sieber C.M.K."/>
            <person name="Emerson J.B."/>
            <person name="Anantharaman K."/>
            <person name="Thomas B.C."/>
            <person name="Malmstrom R."/>
            <person name="Stieglmeier M."/>
            <person name="Klingl A."/>
            <person name="Woyke T."/>
            <person name="Ryan C.M."/>
            <person name="Banfield J.F."/>
        </authorList>
    </citation>
    <scope>NUCLEOTIDE SEQUENCE [LARGE SCALE GENOMIC DNA]</scope>
</reference>
<dbReference type="EMBL" id="PFSI01000035">
    <property type="protein sequence ID" value="PJC24548.1"/>
    <property type="molecule type" value="Genomic_DNA"/>
</dbReference>
<dbReference type="InterPro" id="IPR017896">
    <property type="entry name" value="4Fe4S_Fe-S-bd"/>
</dbReference>
<protein>
    <recommendedName>
        <fullName evidence="6">Ferredoxin</fullName>
    </recommendedName>
</protein>
<evidence type="ECO:0000259" key="7">
    <source>
        <dbReference type="PROSITE" id="PS51379"/>
    </source>
</evidence>
<dbReference type="PRINTS" id="PR00352">
    <property type="entry name" value="3FE4SFRDOXIN"/>
</dbReference>
<dbReference type="GO" id="GO:0005506">
    <property type="term" value="F:iron ion binding"/>
    <property type="evidence" value="ECO:0007669"/>
    <property type="project" value="UniProtKB-UniRule"/>
</dbReference>
<dbReference type="InterPro" id="IPR001080">
    <property type="entry name" value="3Fe4S_ferredoxin"/>
</dbReference>
<comment type="caution">
    <text evidence="8">The sequence shown here is derived from an EMBL/GenBank/DDBJ whole genome shotgun (WGS) entry which is preliminary data.</text>
</comment>
<dbReference type="Pfam" id="PF13459">
    <property type="entry name" value="Fer4_15"/>
    <property type="match status" value="1"/>
</dbReference>
<name>A0A2M8EP86_9BACT</name>
<dbReference type="PANTHER" id="PTHR36923:SF3">
    <property type="entry name" value="FERREDOXIN"/>
    <property type="match status" value="1"/>
</dbReference>
<keyword evidence="3 6" id="KW-0249">Electron transport</keyword>
<sequence>MKIRIIVDPDLCIGAASCVTIAPETFALNDENKADVLDHGQAPDGPSYEREVEVTEDEFEKIIMGAQSCPTLAIAIIDEAGNQLYPEA</sequence>
<evidence type="ECO:0000313" key="9">
    <source>
        <dbReference type="Proteomes" id="UP000230251"/>
    </source>
</evidence>
<accession>A0A2M8EP86</accession>
<evidence type="ECO:0000256" key="4">
    <source>
        <dbReference type="ARBA" id="ARBA00023004"/>
    </source>
</evidence>
<dbReference type="Gene3D" id="3.30.70.20">
    <property type="match status" value="1"/>
</dbReference>
<keyword evidence="2 6" id="KW-0479">Metal-binding</keyword>
<feature type="domain" description="4Fe-4S ferredoxin-type" evidence="7">
    <location>
        <begin position="3"/>
        <end position="31"/>
    </location>
</feature>
<gene>
    <name evidence="8" type="ORF">CO057_02335</name>
</gene>
<keyword evidence="5 6" id="KW-0411">Iron-sulfur</keyword>
<dbReference type="Proteomes" id="UP000230251">
    <property type="component" value="Unassembled WGS sequence"/>
</dbReference>
<dbReference type="InterPro" id="IPR051269">
    <property type="entry name" value="Fe-S_cluster_ET"/>
</dbReference>
<evidence type="ECO:0000256" key="1">
    <source>
        <dbReference type="ARBA" id="ARBA00022448"/>
    </source>
</evidence>
<evidence type="ECO:0000256" key="6">
    <source>
        <dbReference type="RuleBase" id="RU368020"/>
    </source>
</evidence>
<proteinExistence type="predicted"/>
<dbReference type="GO" id="GO:0009055">
    <property type="term" value="F:electron transfer activity"/>
    <property type="evidence" value="ECO:0007669"/>
    <property type="project" value="UniProtKB-UniRule"/>
</dbReference>
<evidence type="ECO:0000256" key="5">
    <source>
        <dbReference type="ARBA" id="ARBA00023014"/>
    </source>
</evidence>
<evidence type="ECO:0000313" key="8">
    <source>
        <dbReference type="EMBL" id="PJC24548.1"/>
    </source>
</evidence>
<dbReference type="SUPFAM" id="SSF54862">
    <property type="entry name" value="4Fe-4S ferredoxins"/>
    <property type="match status" value="1"/>
</dbReference>
<comment type="function">
    <text evidence="6">Ferredoxins are iron-sulfur proteins that transfer electrons in a wide variety of metabolic reactions.</text>
</comment>
<dbReference type="PANTHER" id="PTHR36923">
    <property type="entry name" value="FERREDOXIN"/>
    <property type="match status" value="1"/>
</dbReference>
<dbReference type="PROSITE" id="PS51379">
    <property type="entry name" value="4FE4S_FER_2"/>
    <property type="match status" value="1"/>
</dbReference>
<dbReference type="GO" id="GO:0051536">
    <property type="term" value="F:iron-sulfur cluster binding"/>
    <property type="evidence" value="ECO:0007669"/>
    <property type="project" value="UniProtKB-KW"/>
</dbReference>